<accession>A0ABS8H9M3</accession>
<feature type="region of interest" description="Disordered" evidence="1">
    <location>
        <begin position="1"/>
        <end position="27"/>
    </location>
</feature>
<evidence type="ECO:0000313" key="3">
    <source>
        <dbReference type="Proteomes" id="UP001198830"/>
    </source>
</evidence>
<keyword evidence="3" id="KW-1185">Reference proteome</keyword>
<sequence length="381" mass="41556">MTAIVPPPVPSLPDDLPTPADATRADGWTPARQRRFLETLAATGVIMLACESVRITARSAYNLRIRHDGAAFRLGWDAAILIARDRLATDLLARAITGQEEVIRRDPDNYEVRRHRHDNRLAMSMLSRLDRMADAPAEGSDAALARIVAQDFTAYCDMICPYAVMLDEVARDELPLAGQEPSARASADAQTLLGERPGDPDPVDDEAAALVTSAASVAMFIAVRRNLLSTTAQGSVLGPVAHGETGLNPPFSAAHERCELRPPQAFPHLMDLPPEEAAAGLRGVWWDTLYNAWRTDFPPPPDFTGEESDEMYDPDDYQRELTIDEEQAVARQLEAEYRPYKEAAIRARDIYFGFDAAAAGCDNAADSAEPAGATRAADPPH</sequence>
<feature type="compositionally biased region" description="Pro residues" evidence="1">
    <location>
        <begin position="1"/>
        <end position="11"/>
    </location>
</feature>
<proteinExistence type="predicted"/>
<organism evidence="2 3">
    <name type="scientific">Sphingobium soli</name>
    <dbReference type="NCBI Taxonomy" id="1591116"/>
    <lineage>
        <taxon>Bacteria</taxon>
        <taxon>Pseudomonadati</taxon>
        <taxon>Pseudomonadota</taxon>
        <taxon>Alphaproteobacteria</taxon>
        <taxon>Sphingomonadales</taxon>
        <taxon>Sphingomonadaceae</taxon>
        <taxon>Sphingobium</taxon>
    </lineage>
</organism>
<name>A0ABS8H9M3_9SPHN</name>
<comment type="caution">
    <text evidence="2">The sequence shown here is derived from an EMBL/GenBank/DDBJ whole genome shotgun (WGS) entry which is preliminary data.</text>
</comment>
<reference evidence="2 3" key="1">
    <citation type="submission" date="2021-10" db="EMBL/GenBank/DDBJ databases">
        <title>The diversity and Nitrogen Metabolism of Culturable Nitrate-Utilizing Bacteria Within the Oxygen Minimum Zone of the Changjiang (Yangtze River)Estuary.</title>
        <authorList>
            <person name="Zhang D."/>
            <person name="Zheng J."/>
            <person name="Liu S."/>
            <person name="He W."/>
        </authorList>
    </citation>
    <scope>NUCLEOTIDE SEQUENCE [LARGE SCALE GENOMIC DNA]</scope>
    <source>
        <strain evidence="2 3">FXH275-2</strain>
    </source>
</reference>
<gene>
    <name evidence="2" type="ORF">LL253_19580</name>
</gene>
<dbReference type="Proteomes" id="UP001198830">
    <property type="component" value="Unassembled WGS sequence"/>
</dbReference>
<evidence type="ECO:0000256" key="1">
    <source>
        <dbReference type="SAM" id="MobiDB-lite"/>
    </source>
</evidence>
<protein>
    <submittedName>
        <fullName evidence="2">Uncharacterized protein</fullName>
    </submittedName>
</protein>
<feature type="region of interest" description="Disordered" evidence="1">
    <location>
        <begin position="177"/>
        <end position="204"/>
    </location>
</feature>
<dbReference type="RefSeq" id="WP_228228191.1">
    <property type="nucleotide sequence ID" value="NZ_JAJGNP010000034.1"/>
</dbReference>
<dbReference type="EMBL" id="JAJGNP010000034">
    <property type="protein sequence ID" value="MCC4234875.1"/>
    <property type="molecule type" value="Genomic_DNA"/>
</dbReference>
<evidence type="ECO:0000313" key="2">
    <source>
        <dbReference type="EMBL" id="MCC4234875.1"/>
    </source>
</evidence>